<comment type="caution">
    <text evidence="2">The sequence shown here is derived from an EMBL/GenBank/DDBJ whole genome shotgun (WGS) entry which is preliminary data.</text>
</comment>
<accession>A0ABU6Z4Q8</accession>
<gene>
    <name evidence="2" type="ORF">PIB30_001389</name>
</gene>
<feature type="transmembrane region" description="Helical" evidence="1">
    <location>
        <begin position="222"/>
        <end position="243"/>
    </location>
</feature>
<organism evidence="2 3">
    <name type="scientific">Stylosanthes scabra</name>
    <dbReference type="NCBI Taxonomy" id="79078"/>
    <lineage>
        <taxon>Eukaryota</taxon>
        <taxon>Viridiplantae</taxon>
        <taxon>Streptophyta</taxon>
        <taxon>Embryophyta</taxon>
        <taxon>Tracheophyta</taxon>
        <taxon>Spermatophyta</taxon>
        <taxon>Magnoliopsida</taxon>
        <taxon>eudicotyledons</taxon>
        <taxon>Gunneridae</taxon>
        <taxon>Pentapetalae</taxon>
        <taxon>rosids</taxon>
        <taxon>fabids</taxon>
        <taxon>Fabales</taxon>
        <taxon>Fabaceae</taxon>
        <taxon>Papilionoideae</taxon>
        <taxon>50 kb inversion clade</taxon>
        <taxon>dalbergioids sensu lato</taxon>
        <taxon>Dalbergieae</taxon>
        <taxon>Pterocarpus clade</taxon>
        <taxon>Stylosanthes</taxon>
    </lineage>
</organism>
<sequence>MSWSPFYNTELGEADNPCTILYFRVGRRRSSMTIEAGFLCNVDEEYVPKVGMTFVSCVEINDFYKEIFCLKSFKRNLSRTNEVPTLHYSAFELNKAGVKLKIEVDDGTETWFRNMVALEQCHYLKESYITNYVIFIGHLVNEGKDVDVLVKNKIIVNRLGDNETVAELFRGLKRDIMVMNFDAEYTHICNQLNAHYENFWHKMMATLRIGYFSIVWKTAASVAAIILLFFTAIQTLCSVLSIVKY</sequence>
<name>A0ABU6Z4Q8_9FABA</name>
<evidence type="ECO:0000313" key="2">
    <source>
        <dbReference type="EMBL" id="MED6215768.1"/>
    </source>
</evidence>
<dbReference type="Pfam" id="PF03140">
    <property type="entry name" value="DUF247"/>
    <property type="match status" value="1"/>
</dbReference>
<protein>
    <submittedName>
        <fullName evidence="2">Uncharacterized protein</fullName>
    </submittedName>
</protein>
<evidence type="ECO:0000256" key="1">
    <source>
        <dbReference type="SAM" id="Phobius"/>
    </source>
</evidence>
<dbReference type="InterPro" id="IPR004158">
    <property type="entry name" value="DUF247_pln"/>
</dbReference>
<evidence type="ECO:0000313" key="3">
    <source>
        <dbReference type="Proteomes" id="UP001341840"/>
    </source>
</evidence>
<dbReference type="PANTHER" id="PTHR31170">
    <property type="entry name" value="BNAC04G53230D PROTEIN"/>
    <property type="match status" value="1"/>
</dbReference>
<keyword evidence="1" id="KW-0812">Transmembrane</keyword>
<dbReference type="Proteomes" id="UP001341840">
    <property type="component" value="Unassembled WGS sequence"/>
</dbReference>
<proteinExistence type="predicted"/>
<keyword evidence="1" id="KW-1133">Transmembrane helix</keyword>
<keyword evidence="1" id="KW-0472">Membrane</keyword>
<dbReference type="EMBL" id="JASCZI010271863">
    <property type="protein sequence ID" value="MED6215768.1"/>
    <property type="molecule type" value="Genomic_DNA"/>
</dbReference>
<keyword evidence="3" id="KW-1185">Reference proteome</keyword>
<dbReference type="PANTHER" id="PTHR31170:SF23">
    <property type="match status" value="1"/>
</dbReference>
<reference evidence="2 3" key="1">
    <citation type="journal article" date="2023" name="Plants (Basel)">
        <title>Bridging the Gap: Combining Genomics and Transcriptomics Approaches to Understand Stylosanthes scabra, an Orphan Legume from the Brazilian Caatinga.</title>
        <authorList>
            <person name="Ferreira-Neto J.R.C."/>
            <person name="da Silva M.D."/>
            <person name="Binneck E."/>
            <person name="de Melo N.F."/>
            <person name="da Silva R.H."/>
            <person name="de Melo A.L.T.M."/>
            <person name="Pandolfi V."/>
            <person name="Bustamante F.O."/>
            <person name="Brasileiro-Vidal A.C."/>
            <person name="Benko-Iseppon A.M."/>
        </authorList>
    </citation>
    <scope>NUCLEOTIDE SEQUENCE [LARGE SCALE GENOMIC DNA]</scope>
    <source>
        <tissue evidence="2">Leaves</tissue>
    </source>
</reference>